<protein>
    <submittedName>
        <fullName evidence="1">DUF2806 domain-containing protein</fullName>
    </submittedName>
</protein>
<dbReference type="RefSeq" id="WP_185978157.1">
    <property type="nucleotide sequence ID" value="NZ_JACBGI020000010.1"/>
</dbReference>
<evidence type="ECO:0000313" key="1">
    <source>
        <dbReference type="EMBL" id="MBF6058012.1"/>
    </source>
</evidence>
<organism evidence="1 2">
    <name type="scientific">Thiomicrorhabdus heinhorstiae</name>
    <dbReference type="NCBI Taxonomy" id="2748010"/>
    <lineage>
        <taxon>Bacteria</taxon>
        <taxon>Pseudomonadati</taxon>
        <taxon>Pseudomonadota</taxon>
        <taxon>Gammaproteobacteria</taxon>
        <taxon>Thiotrichales</taxon>
        <taxon>Piscirickettsiaceae</taxon>
        <taxon>Thiomicrorhabdus</taxon>
    </lineage>
</organism>
<dbReference type="Proteomes" id="UP001193680">
    <property type="component" value="Unassembled WGS sequence"/>
</dbReference>
<reference evidence="1 2" key="2">
    <citation type="submission" date="2020-11" db="EMBL/GenBank/DDBJ databases">
        <title>Sulfur oxidizing isolate from Hospital Hole Sinkhole.</title>
        <authorList>
            <person name="Scott K.M."/>
        </authorList>
    </citation>
    <scope>NUCLEOTIDE SEQUENCE [LARGE SCALE GENOMIC DNA]</scope>
    <source>
        <strain evidence="1 2">HH1</strain>
    </source>
</reference>
<evidence type="ECO:0000313" key="2">
    <source>
        <dbReference type="Proteomes" id="UP001193680"/>
    </source>
</evidence>
<dbReference type="EMBL" id="JACBGI020000010">
    <property type="protein sequence ID" value="MBF6058012.1"/>
    <property type="molecule type" value="Genomic_DNA"/>
</dbReference>
<keyword evidence="2" id="KW-1185">Reference proteome</keyword>
<comment type="caution">
    <text evidence="1">The sequence shown here is derived from an EMBL/GenBank/DDBJ whole genome shotgun (WGS) entry which is preliminary data.</text>
</comment>
<reference evidence="1 2" key="1">
    <citation type="submission" date="2020-06" db="EMBL/GenBank/DDBJ databases">
        <authorList>
            <person name="Scott K."/>
        </authorList>
    </citation>
    <scope>NUCLEOTIDE SEQUENCE [LARGE SCALE GENOMIC DNA]</scope>
    <source>
        <strain evidence="1 2">HH1</strain>
    </source>
</reference>
<proteinExistence type="predicted"/>
<gene>
    <name evidence="1" type="ORF">H8792_006610</name>
</gene>
<dbReference type="Pfam" id="PF10987">
    <property type="entry name" value="DUF2806"/>
    <property type="match status" value="1"/>
</dbReference>
<name>A0ABS0BW19_9GAMM</name>
<sequence length="341" mass="38408">MEIKDLAGLSQPLTKLIEVVSSGIGAVSQPYLIAKNAEAKVKEIQAISDALHEVAEKHHLPVTYNNGQVEIWQKPEDKTLVLESSSSSERAALRADYQERKRQRNIESVTAAAAIELANADDVPNEELDEDWITRFFNSAQDVSSEQMQELWGKILAGEIKKPGQYSLKTLDFLKNLTKKDASQIEKVCKLALRYHHMSFIGINDKKWLEDQRAIVPGDHFALGELGVLYPTDLRIRMFRTPDVEEDYLLHGSFILSLKRGEIKSEISLPMWKFTVIGTELLSLLPPSDDLEYLRVIGKFFVSQNGKATLGMVNEHLPNGQINFKIIEEISNDSSSDENKT</sequence>
<accession>A0ABS0BW19</accession>
<dbReference type="InterPro" id="IPR021254">
    <property type="entry name" value="DUF2806"/>
</dbReference>